<accession>A0A2G9V3R5</accession>
<dbReference type="Gene3D" id="3.40.50.1000">
    <property type="entry name" value="HAD superfamily/HAD-like"/>
    <property type="match status" value="2"/>
</dbReference>
<dbReference type="GO" id="GO:0005737">
    <property type="term" value="C:cytoplasm"/>
    <property type="evidence" value="ECO:0007669"/>
    <property type="project" value="TreeGrafter"/>
</dbReference>
<organism evidence="1 2">
    <name type="scientific">Teladorsagia circumcincta</name>
    <name type="common">Brown stomach worm</name>
    <name type="synonym">Ostertagia circumcincta</name>
    <dbReference type="NCBI Taxonomy" id="45464"/>
    <lineage>
        <taxon>Eukaryota</taxon>
        <taxon>Metazoa</taxon>
        <taxon>Ecdysozoa</taxon>
        <taxon>Nematoda</taxon>
        <taxon>Chromadorea</taxon>
        <taxon>Rhabditida</taxon>
        <taxon>Rhabditina</taxon>
        <taxon>Rhabditomorpha</taxon>
        <taxon>Strongyloidea</taxon>
        <taxon>Trichostrongylidae</taxon>
        <taxon>Teladorsagia</taxon>
    </lineage>
</organism>
<dbReference type="Pfam" id="PF13242">
    <property type="entry name" value="Hydrolase_like"/>
    <property type="match status" value="1"/>
</dbReference>
<dbReference type="GO" id="GO:0016791">
    <property type="term" value="F:phosphatase activity"/>
    <property type="evidence" value="ECO:0007669"/>
    <property type="project" value="TreeGrafter"/>
</dbReference>
<protein>
    <submittedName>
        <fullName evidence="1">Uncharacterized protein</fullName>
    </submittedName>
</protein>
<proteinExistence type="predicted"/>
<dbReference type="PANTHER" id="PTHR19288">
    <property type="entry name" value="4-NITROPHENYLPHOSPHATASE-RELATED"/>
    <property type="match status" value="1"/>
</dbReference>
<dbReference type="PANTHER" id="PTHR19288:SF83">
    <property type="entry name" value="PHOSPHOGLYCOLATE PHOSPHATASE"/>
    <property type="match status" value="1"/>
</dbReference>
<dbReference type="InterPro" id="IPR023214">
    <property type="entry name" value="HAD_sf"/>
</dbReference>
<dbReference type="AlphaFoldDB" id="A0A2G9V3R5"/>
<keyword evidence="2" id="KW-1185">Reference proteome</keyword>
<dbReference type="InterPro" id="IPR036412">
    <property type="entry name" value="HAD-like_sf"/>
</dbReference>
<dbReference type="EMBL" id="KZ345010">
    <property type="protein sequence ID" value="PIO77127.1"/>
    <property type="molecule type" value="Genomic_DNA"/>
</dbReference>
<evidence type="ECO:0000313" key="2">
    <source>
        <dbReference type="Proteomes" id="UP000230423"/>
    </source>
</evidence>
<evidence type="ECO:0000313" key="1">
    <source>
        <dbReference type="EMBL" id="PIO77127.1"/>
    </source>
</evidence>
<name>A0A2G9V3R5_TELCI</name>
<reference evidence="1 2" key="1">
    <citation type="submission" date="2015-09" db="EMBL/GenBank/DDBJ databases">
        <title>Draft genome of the parasitic nematode Teladorsagia circumcincta isolate WARC Sus (inbred).</title>
        <authorList>
            <person name="Mitreva M."/>
        </authorList>
    </citation>
    <scope>NUCLEOTIDE SEQUENCE [LARGE SCALE GENOMIC DNA]</scope>
    <source>
        <strain evidence="1 2">S</strain>
    </source>
</reference>
<dbReference type="Proteomes" id="UP000230423">
    <property type="component" value="Unassembled WGS sequence"/>
</dbReference>
<dbReference type="OrthoDB" id="413953at2759"/>
<dbReference type="SUPFAM" id="SSF56784">
    <property type="entry name" value="HAD-like"/>
    <property type="match status" value="1"/>
</dbReference>
<sequence length="119" mass="13291">MATTDLAPQRIRVFGGAIVASISKAATREPVVVGKPYLPAFEFIKSKWKIDENRTVMICSRINTDVKFGRDHGLRTLLVLNEAQQMDELEKLRTSGRADLLPNYYATSIASILPQIKQS</sequence>
<gene>
    <name evidence="1" type="ORF">TELCIR_00777</name>
</gene>